<protein>
    <submittedName>
        <fullName evidence="1">Uncharacterized protein</fullName>
    </submittedName>
</protein>
<dbReference type="AlphaFoldDB" id="A0A9J6ZC82"/>
<name>A0A9J6ZC82_9BACL</name>
<dbReference type="Proteomes" id="UP001056756">
    <property type="component" value="Chromosome"/>
</dbReference>
<accession>A0A9J6ZC82</accession>
<reference evidence="1" key="1">
    <citation type="submission" date="2022-05" db="EMBL/GenBank/DDBJ databases">
        <title>Novel bacterial taxa in a minimal lignocellulolytic consortium and its capacity to transform plastics disclosed by genome-resolved metagenomics.</title>
        <authorList>
            <person name="Rodriguez C.A.D."/>
            <person name="Diaz-Garcia L."/>
            <person name="Herrera K."/>
            <person name="Tarazona N.A."/>
            <person name="Sproer C."/>
            <person name="Overmann J."/>
            <person name="Jimenez D.J."/>
        </authorList>
    </citation>
    <scope>NUCLEOTIDE SEQUENCE</scope>
    <source>
        <strain evidence="1">MAG5</strain>
    </source>
</reference>
<dbReference type="EMBL" id="CP097899">
    <property type="protein sequence ID" value="URN93717.1"/>
    <property type="molecule type" value="Genomic_DNA"/>
</dbReference>
<gene>
    <name evidence="1" type="ORF">NAG76_18075</name>
</gene>
<evidence type="ECO:0000313" key="2">
    <source>
        <dbReference type="Proteomes" id="UP001056756"/>
    </source>
</evidence>
<dbReference type="KEGG" id="plig:NAG76_18075"/>
<evidence type="ECO:0000313" key="1">
    <source>
        <dbReference type="EMBL" id="URN93717.1"/>
    </source>
</evidence>
<dbReference type="PROSITE" id="PS51257">
    <property type="entry name" value="PROKAR_LIPOPROTEIN"/>
    <property type="match status" value="1"/>
</dbReference>
<sequence>MRNIACLLILLLALTGCSRESQSTINEKIDKPSEGITLTPVDLFKGEAAKFKPFLGTMSGAFKLRYDGEAPNVNLDIDIWKNGEKVESKGSLIGLFGNTENPESNEVELIISINTISTEGQEDINQVKVSTVHASGSSTSTFEFPGDKELTLKGIMDIQEVSTFTTESPIPVWGMQATSGNFISTLDFSPESLSKLEYAILFTLKFED</sequence>
<proteinExistence type="predicted"/>
<organism evidence="1 2">
    <name type="scientific">Candidatus Pristimantibacillus lignocellulolyticus</name>
    <dbReference type="NCBI Taxonomy" id="2994561"/>
    <lineage>
        <taxon>Bacteria</taxon>
        <taxon>Bacillati</taxon>
        <taxon>Bacillota</taxon>
        <taxon>Bacilli</taxon>
        <taxon>Bacillales</taxon>
        <taxon>Paenibacillaceae</taxon>
        <taxon>Candidatus Pristimantibacillus</taxon>
    </lineage>
</organism>